<dbReference type="SUPFAM" id="SSF57850">
    <property type="entry name" value="RING/U-box"/>
    <property type="match status" value="1"/>
</dbReference>
<evidence type="ECO:0000256" key="1">
    <source>
        <dbReference type="ARBA" id="ARBA00022723"/>
    </source>
</evidence>
<dbReference type="Proteomes" id="UP001153069">
    <property type="component" value="Unassembled WGS sequence"/>
</dbReference>
<evidence type="ECO:0000256" key="2">
    <source>
        <dbReference type="ARBA" id="ARBA00022771"/>
    </source>
</evidence>
<sequence>MSGNKAVRLDGSQPMQGTNLALQAFILVVSIILAMACGWCLRSCLPRGSSSLLREALQRATETEERRKRFVDEHLESFEWRGEEEAAIKMATKQQEQNQKKMDKKATTQHDKETNLDVSLGCDGVEEEEERQQDHSQSHSHSDSTCSSANPDDQDCPVCLAPLQKGDDVAASDNDKCPHIFHRECVYMWLLRKTDCPMCRHTFLKGPEEEEEDVEQQQSTSNNTEQNSSQQNQQTTVPPPDSLSNRNAVVHESSEEVLA</sequence>
<dbReference type="PANTHER" id="PTHR45798">
    <property type="entry name" value="RING-H2 FINGER PROTEIN ATL61-RELATED-RELATED"/>
    <property type="match status" value="1"/>
</dbReference>
<evidence type="ECO:0000256" key="6">
    <source>
        <dbReference type="SAM" id="Phobius"/>
    </source>
</evidence>
<feature type="region of interest" description="Disordered" evidence="5">
    <location>
        <begin position="91"/>
        <end position="152"/>
    </location>
</feature>
<organism evidence="8 9">
    <name type="scientific">Seminavis robusta</name>
    <dbReference type="NCBI Taxonomy" id="568900"/>
    <lineage>
        <taxon>Eukaryota</taxon>
        <taxon>Sar</taxon>
        <taxon>Stramenopiles</taxon>
        <taxon>Ochrophyta</taxon>
        <taxon>Bacillariophyta</taxon>
        <taxon>Bacillariophyceae</taxon>
        <taxon>Bacillariophycidae</taxon>
        <taxon>Naviculales</taxon>
        <taxon>Naviculaceae</taxon>
        <taxon>Seminavis</taxon>
    </lineage>
</organism>
<keyword evidence="6" id="KW-0812">Transmembrane</keyword>
<evidence type="ECO:0000313" key="8">
    <source>
        <dbReference type="EMBL" id="CAB9521247.1"/>
    </source>
</evidence>
<reference evidence="8" key="1">
    <citation type="submission" date="2020-06" db="EMBL/GenBank/DDBJ databases">
        <authorList>
            <consortium name="Plant Systems Biology data submission"/>
        </authorList>
    </citation>
    <scope>NUCLEOTIDE SEQUENCE</scope>
    <source>
        <strain evidence="8">D6</strain>
    </source>
</reference>
<dbReference type="InterPro" id="IPR013083">
    <property type="entry name" value="Znf_RING/FYVE/PHD"/>
</dbReference>
<evidence type="ECO:0000256" key="5">
    <source>
        <dbReference type="SAM" id="MobiDB-lite"/>
    </source>
</evidence>
<keyword evidence="6" id="KW-1133">Transmembrane helix</keyword>
<feature type="domain" description="RING-type" evidence="7">
    <location>
        <begin position="156"/>
        <end position="200"/>
    </location>
</feature>
<dbReference type="OrthoDB" id="48902at2759"/>
<name>A0A9N8HQB5_9STRA</name>
<keyword evidence="2 4" id="KW-0863">Zinc-finger</keyword>
<accession>A0A9N8HQB5</accession>
<evidence type="ECO:0000313" key="9">
    <source>
        <dbReference type="Proteomes" id="UP001153069"/>
    </source>
</evidence>
<evidence type="ECO:0000256" key="3">
    <source>
        <dbReference type="ARBA" id="ARBA00022833"/>
    </source>
</evidence>
<dbReference type="EMBL" id="CAICTM010001176">
    <property type="protein sequence ID" value="CAB9521247.1"/>
    <property type="molecule type" value="Genomic_DNA"/>
</dbReference>
<evidence type="ECO:0000256" key="4">
    <source>
        <dbReference type="PROSITE-ProRule" id="PRU00175"/>
    </source>
</evidence>
<dbReference type="Gene3D" id="3.30.40.10">
    <property type="entry name" value="Zinc/RING finger domain, C3HC4 (zinc finger)"/>
    <property type="match status" value="1"/>
</dbReference>
<feature type="compositionally biased region" description="Basic and acidic residues" evidence="5">
    <location>
        <begin position="132"/>
        <end position="142"/>
    </location>
</feature>
<feature type="compositionally biased region" description="Basic and acidic residues" evidence="5">
    <location>
        <begin position="98"/>
        <end position="115"/>
    </location>
</feature>
<dbReference type="AlphaFoldDB" id="A0A9N8HQB5"/>
<dbReference type="InterPro" id="IPR001841">
    <property type="entry name" value="Znf_RING"/>
</dbReference>
<dbReference type="GO" id="GO:0008270">
    <property type="term" value="F:zinc ion binding"/>
    <property type="evidence" value="ECO:0007669"/>
    <property type="project" value="UniProtKB-KW"/>
</dbReference>
<comment type="caution">
    <text evidence="8">The sequence shown here is derived from an EMBL/GenBank/DDBJ whole genome shotgun (WGS) entry which is preliminary data.</text>
</comment>
<proteinExistence type="predicted"/>
<keyword evidence="3" id="KW-0862">Zinc</keyword>
<gene>
    <name evidence="8" type="ORF">SEMRO_1178_G249480.1</name>
</gene>
<keyword evidence="9" id="KW-1185">Reference proteome</keyword>
<feature type="compositionally biased region" description="Low complexity" evidence="5">
    <location>
        <begin position="216"/>
        <end position="236"/>
    </location>
</feature>
<dbReference type="PROSITE" id="PS50089">
    <property type="entry name" value="ZF_RING_2"/>
    <property type="match status" value="1"/>
</dbReference>
<protein>
    <submittedName>
        <fullName evidence="8">H2 finger protein</fullName>
    </submittedName>
</protein>
<dbReference type="InterPro" id="IPR052788">
    <property type="entry name" value="RING-type_E3_ligase_ATL"/>
</dbReference>
<dbReference type="PANTHER" id="PTHR45798:SF97">
    <property type="entry name" value="ALCOHOL-SENSITIVE RING FINGER PROTEIN 1"/>
    <property type="match status" value="1"/>
</dbReference>
<evidence type="ECO:0000259" key="7">
    <source>
        <dbReference type="PROSITE" id="PS50089"/>
    </source>
</evidence>
<keyword evidence="1" id="KW-0479">Metal-binding</keyword>
<feature type="region of interest" description="Disordered" evidence="5">
    <location>
        <begin position="208"/>
        <end position="259"/>
    </location>
</feature>
<keyword evidence="6" id="KW-0472">Membrane</keyword>
<dbReference type="Pfam" id="PF13639">
    <property type="entry name" value="zf-RING_2"/>
    <property type="match status" value="1"/>
</dbReference>
<feature type="transmembrane region" description="Helical" evidence="6">
    <location>
        <begin position="20"/>
        <end position="41"/>
    </location>
</feature>